<evidence type="ECO:0000313" key="2">
    <source>
        <dbReference type="Proteomes" id="UP000315364"/>
    </source>
</evidence>
<proteinExistence type="predicted"/>
<reference evidence="1 2" key="1">
    <citation type="submission" date="2019-07" db="EMBL/GenBank/DDBJ databases">
        <title>Full genome sequence of Devosia sp. Gsoil 520.</title>
        <authorList>
            <person name="Im W.-T."/>
        </authorList>
    </citation>
    <scope>NUCLEOTIDE SEQUENCE [LARGE SCALE GENOMIC DNA]</scope>
    <source>
        <strain evidence="1 2">Gsoil 520</strain>
    </source>
</reference>
<dbReference type="KEGG" id="dea:FPZ08_17255"/>
<dbReference type="Proteomes" id="UP000315364">
    <property type="component" value="Chromosome"/>
</dbReference>
<dbReference type="InterPro" id="IPR036390">
    <property type="entry name" value="WH_DNA-bd_sf"/>
</dbReference>
<sequence length="402" mass="42859">MDSILNAAALALATGDVLGALNRVALRDDPAALALRGIAMAQLGDLARARELLKQAARGFGRQESVARARCILAEAEIALVSRDLAWPERWLEGAREVLASRGDRANAAHAGIIEARRHLLLGHLDRADERLATFAPETLPPALLAAYWLVHAGTNIRRLQIASARQALQQAGAAARRSGIAGLMAEVEAASLPLDSPAALLRRHGVETAVSLDEVEALLASDTLVADATRNALRQGGETISLATRPVLFALLRTLAEAWPGDASRETLLKRAFHARHADESHRARLRVEMTRLRQLIAPLADISATPAGFRLVPKRGEAAVLVFPLEDQSAAVMALLADGELWSSSALALVLDTSARTVQRALQALQQAGKVDSIGRGRAQRWTMLTLPGFPTTLLLPGAG</sequence>
<dbReference type="InterPro" id="IPR036388">
    <property type="entry name" value="WH-like_DNA-bd_sf"/>
</dbReference>
<dbReference type="RefSeq" id="WP_146291272.1">
    <property type="nucleotide sequence ID" value="NZ_CP042304.1"/>
</dbReference>
<name>A0A5B8LW17_9HYPH</name>
<gene>
    <name evidence="1" type="ORF">FPZ08_17255</name>
</gene>
<dbReference type="AlphaFoldDB" id="A0A5B8LW17"/>
<dbReference type="EMBL" id="CP042304">
    <property type="protein sequence ID" value="QDZ12343.1"/>
    <property type="molecule type" value="Genomic_DNA"/>
</dbReference>
<keyword evidence="2" id="KW-1185">Reference proteome</keyword>
<evidence type="ECO:0000313" key="1">
    <source>
        <dbReference type="EMBL" id="QDZ12343.1"/>
    </source>
</evidence>
<protein>
    <submittedName>
        <fullName evidence="1">Helix-turn-helix domain-containing protein</fullName>
    </submittedName>
</protein>
<organism evidence="1 2">
    <name type="scientific">Devosia ginsengisoli</name>
    <dbReference type="NCBI Taxonomy" id="400770"/>
    <lineage>
        <taxon>Bacteria</taxon>
        <taxon>Pseudomonadati</taxon>
        <taxon>Pseudomonadota</taxon>
        <taxon>Alphaproteobacteria</taxon>
        <taxon>Hyphomicrobiales</taxon>
        <taxon>Devosiaceae</taxon>
        <taxon>Devosia</taxon>
    </lineage>
</organism>
<accession>A0A5B8LW17</accession>
<dbReference type="OrthoDB" id="9812210at2"/>
<dbReference type="Gene3D" id="1.10.10.10">
    <property type="entry name" value="Winged helix-like DNA-binding domain superfamily/Winged helix DNA-binding domain"/>
    <property type="match status" value="1"/>
</dbReference>
<dbReference type="SUPFAM" id="SSF46785">
    <property type="entry name" value="Winged helix' DNA-binding domain"/>
    <property type="match status" value="1"/>
</dbReference>